<feature type="domain" description="PDZ" evidence="7">
    <location>
        <begin position="120"/>
        <end position="179"/>
    </location>
</feature>
<dbReference type="InterPro" id="IPR041489">
    <property type="entry name" value="PDZ_6"/>
</dbReference>
<dbReference type="InterPro" id="IPR005151">
    <property type="entry name" value="Tail-specific_protease"/>
</dbReference>
<dbReference type="SMART" id="SM00228">
    <property type="entry name" value="PDZ"/>
    <property type="match status" value="1"/>
</dbReference>
<dbReference type="Pfam" id="PF03572">
    <property type="entry name" value="Peptidase_S41"/>
    <property type="match status" value="1"/>
</dbReference>
<dbReference type="CDD" id="cd06782">
    <property type="entry name" value="cpPDZ_CPP-like"/>
    <property type="match status" value="1"/>
</dbReference>
<dbReference type="SUPFAM" id="SSF52096">
    <property type="entry name" value="ClpP/crotonase"/>
    <property type="match status" value="1"/>
</dbReference>
<reference evidence="9" key="1">
    <citation type="submission" date="2017-09" db="EMBL/GenBank/DDBJ databases">
        <title>Depth-based differentiation of microbial function through sediment-hosted aquifers and enrichment of novel symbionts in the deep terrestrial subsurface.</title>
        <authorList>
            <person name="Probst A.J."/>
            <person name="Ladd B."/>
            <person name="Jarett J.K."/>
            <person name="Geller-Mcgrath D.E."/>
            <person name="Sieber C.M.K."/>
            <person name="Emerson J.B."/>
            <person name="Anantharaman K."/>
            <person name="Thomas B.C."/>
            <person name="Malmstrom R."/>
            <person name="Stieglmeier M."/>
            <person name="Klingl A."/>
            <person name="Woyke T."/>
            <person name="Ryan C.M."/>
            <person name="Banfield J.F."/>
        </authorList>
    </citation>
    <scope>NUCLEOTIDE SEQUENCE [LARGE SCALE GENOMIC DNA]</scope>
</reference>
<keyword evidence="6" id="KW-0472">Membrane</keyword>
<evidence type="ECO:0000256" key="6">
    <source>
        <dbReference type="SAM" id="Phobius"/>
    </source>
</evidence>
<evidence type="ECO:0000256" key="2">
    <source>
        <dbReference type="ARBA" id="ARBA00022670"/>
    </source>
</evidence>
<evidence type="ECO:0000256" key="5">
    <source>
        <dbReference type="RuleBase" id="RU004404"/>
    </source>
</evidence>
<comment type="caution">
    <text evidence="8">The sequence shown here is derived from an EMBL/GenBank/DDBJ whole genome shotgun (WGS) entry which is preliminary data.</text>
</comment>
<name>A0A2H0X977_UNCKA</name>
<dbReference type="PANTHER" id="PTHR32060">
    <property type="entry name" value="TAIL-SPECIFIC PROTEASE"/>
    <property type="match status" value="1"/>
</dbReference>
<dbReference type="FunFam" id="2.30.42.10:FF:000063">
    <property type="entry name" value="Peptidase, S41 family"/>
    <property type="match status" value="1"/>
</dbReference>
<gene>
    <name evidence="8" type="ORF">COT51_02485</name>
</gene>
<dbReference type="Proteomes" id="UP000231098">
    <property type="component" value="Unassembled WGS sequence"/>
</dbReference>
<keyword evidence="3 5" id="KW-0378">Hydrolase</keyword>
<dbReference type="GO" id="GO:0030288">
    <property type="term" value="C:outer membrane-bounded periplasmic space"/>
    <property type="evidence" value="ECO:0007669"/>
    <property type="project" value="TreeGrafter"/>
</dbReference>
<dbReference type="GO" id="GO:0007165">
    <property type="term" value="P:signal transduction"/>
    <property type="evidence" value="ECO:0007669"/>
    <property type="project" value="TreeGrafter"/>
</dbReference>
<evidence type="ECO:0000259" key="7">
    <source>
        <dbReference type="PROSITE" id="PS50106"/>
    </source>
</evidence>
<evidence type="ECO:0000256" key="1">
    <source>
        <dbReference type="ARBA" id="ARBA00009179"/>
    </source>
</evidence>
<dbReference type="Gene3D" id="3.30.750.44">
    <property type="match status" value="1"/>
</dbReference>
<dbReference type="SUPFAM" id="SSF50156">
    <property type="entry name" value="PDZ domain-like"/>
    <property type="match status" value="1"/>
</dbReference>
<dbReference type="GO" id="GO:0008236">
    <property type="term" value="F:serine-type peptidase activity"/>
    <property type="evidence" value="ECO:0007669"/>
    <property type="project" value="UniProtKB-KW"/>
</dbReference>
<dbReference type="PROSITE" id="PS50106">
    <property type="entry name" value="PDZ"/>
    <property type="match status" value="1"/>
</dbReference>
<proteinExistence type="inferred from homology"/>
<evidence type="ECO:0000256" key="3">
    <source>
        <dbReference type="ARBA" id="ARBA00022801"/>
    </source>
</evidence>
<dbReference type="GO" id="GO:0006508">
    <property type="term" value="P:proteolysis"/>
    <property type="evidence" value="ECO:0007669"/>
    <property type="project" value="UniProtKB-KW"/>
</dbReference>
<dbReference type="InterPro" id="IPR055210">
    <property type="entry name" value="CtpA/B_N"/>
</dbReference>
<evidence type="ECO:0000256" key="4">
    <source>
        <dbReference type="ARBA" id="ARBA00022825"/>
    </source>
</evidence>
<organism evidence="8 9">
    <name type="scientific">candidate division WWE3 bacterium CG08_land_8_20_14_0_20_41_15</name>
    <dbReference type="NCBI Taxonomy" id="1975086"/>
    <lineage>
        <taxon>Bacteria</taxon>
        <taxon>Katanobacteria</taxon>
    </lineage>
</organism>
<dbReference type="PANTHER" id="PTHR32060:SF30">
    <property type="entry name" value="CARBOXY-TERMINAL PROCESSING PROTEASE CTPA"/>
    <property type="match status" value="1"/>
</dbReference>
<keyword evidence="4 5" id="KW-0720">Serine protease</keyword>
<dbReference type="Gene3D" id="3.90.226.10">
    <property type="entry name" value="2-enoyl-CoA Hydratase, Chain A, domain 1"/>
    <property type="match status" value="1"/>
</dbReference>
<dbReference type="SMART" id="SM00245">
    <property type="entry name" value="TSPc"/>
    <property type="match status" value="1"/>
</dbReference>
<dbReference type="Pfam" id="PF22694">
    <property type="entry name" value="CtpB_N-like"/>
    <property type="match status" value="1"/>
</dbReference>
<dbReference type="Gene3D" id="2.30.42.10">
    <property type="match status" value="1"/>
</dbReference>
<keyword evidence="6" id="KW-1133">Transmembrane helix</keyword>
<dbReference type="EMBL" id="PEYV01000041">
    <property type="protein sequence ID" value="PIS21486.1"/>
    <property type="molecule type" value="Genomic_DNA"/>
</dbReference>
<dbReference type="InterPro" id="IPR001478">
    <property type="entry name" value="PDZ"/>
</dbReference>
<keyword evidence="2 5" id="KW-0645">Protease</keyword>
<keyword evidence="6" id="KW-0812">Transmembrane</keyword>
<comment type="similarity">
    <text evidence="1 5">Belongs to the peptidase S41A family.</text>
</comment>
<dbReference type="CDD" id="cd07560">
    <property type="entry name" value="Peptidase_S41_CPP"/>
    <property type="match status" value="1"/>
</dbReference>
<dbReference type="InterPro" id="IPR036034">
    <property type="entry name" value="PDZ_sf"/>
</dbReference>
<feature type="transmembrane region" description="Helical" evidence="6">
    <location>
        <begin position="12"/>
        <end position="33"/>
    </location>
</feature>
<evidence type="ECO:0000313" key="8">
    <source>
        <dbReference type="EMBL" id="PIS21486.1"/>
    </source>
</evidence>
<sequence>MEEQIPKNQRLKFLPLIPLIFLAIIFLLSGYYFGRRGYTAEIKNFRPKVTVYNKKDTYDNVDFTNFWQVWDLINEKYITKQDSKTLLYGAIEGLTKATGDPYTSFLTPDQNDSFSQGLAGEYEGVGIELGMKNESLLIIAPLEGSPAEKSGIQAGDLIQKINDKETAGMSLTNAVSIIRGKEGTKITLTLLHEGEKEYKDYEITRAKILVPSVTWKDAGEGIVQLRLSRFGDTTNREWRDTVDEILQKRPGLKGIVLDLRGNPGGYLSGSVFVVSEFVSAGKTVLIEEFADMTRKEVKTEFSGKLLNVPTVILIDGGSASSSEIVAAALRNLKKFKVVGVNSFGKGTIQDAEDFSDGSGIHITVAKWLDPDGNWYHEIGIEPDVAVEVDKAKKEEGIDNQLEKAVERLK</sequence>
<dbReference type="InterPro" id="IPR004447">
    <property type="entry name" value="Peptidase_S41A"/>
</dbReference>
<protein>
    <recommendedName>
        <fullName evidence="7">PDZ domain-containing protein</fullName>
    </recommendedName>
</protein>
<dbReference type="Pfam" id="PF17820">
    <property type="entry name" value="PDZ_6"/>
    <property type="match status" value="1"/>
</dbReference>
<evidence type="ECO:0000313" key="9">
    <source>
        <dbReference type="Proteomes" id="UP000231098"/>
    </source>
</evidence>
<dbReference type="NCBIfam" id="TIGR00225">
    <property type="entry name" value="prc"/>
    <property type="match status" value="1"/>
</dbReference>
<dbReference type="GO" id="GO:0004175">
    <property type="term" value="F:endopeptidase activity"/>
    <property type="evidence" value="ECO:0007669"/>
    <property type="project" value="TreeGrafter"/>
</dbReference>
<dbReference type="AlphaFoldDB" id="A0A2H0X977"/>
<accession>A0A2H0X977</accession>
<dbReference type="InterPro" id="IPR029045">
    <property type="entry name" value="ClpP/crotonase-like_dom_sf"/>
</dbReference>